<comment type="similarity">
    <text evidence="6">Belongs to the WD repeat TRM82 family.</text>
</comment>
<comment type="subcellular location">
    <subcellularLocation>
        <location evidence="1 6">Nucleus</location>
    </subcellularLocation>
</comment>
<comment type="caution">
    <text evidence="9">The sequence shown here is derived from an EMBL/GenBank/DDBJ whole genome shotgun (WGS) entry which is preliminary data.</text>
</comment>
<evidence type="ECO:0000256" key="7">
    <source>
        <dbReference type="PROSITE-ProRule" id="PRU00221"/>
    </source>
</evidence>
<dbReference type="PANTHER" id="PTHR16288">
    <property type="entry name" value="WD40 REPEAT PROTEIN 4"/>
    <property type="match status" value="1"/>
</dbReference>
<feature type="compositionally biased region" description="Basic and acidic residues" evidence="8">
    <location>
        <begin position="520"/>
        <end position="532"/>
    </location>
</feature>
<gene>
    <name evidence="9" type="ORF">D9757_008078</name>
</gene>
<feature type="repeat" description="WD" evidence="7">
    <location>
        <begin position="238"/>
        <end position="271"/>
    </location>
</feature>
<dbReference type="UniPathway" id="UPA00989"/>
<feature type="compositionally biased region" description="Basic residues" evidence="8">
    <location>
        <begin position="162"/>
        <end position="171"/>
    </location>
</feature>
<dbReference type="PROSITE" id="PS50082">
    <property type="entry name" value="WD_REPEATS_2"/>
    <property type="match status" value="1"/>
</dbReference>
<dbReference type="EMBL" id="JAACJN010000081">
    <property type="protein sequence ID" value="KAF5377782.1"/>
    <property type="molecule type" value="Genomic_DNA"/>
</dbReference>
<evidence type="ECO:0000313" key="9">
    <source>
        <dbReference type="EMBL" id="KAF5377782.1"/>
    </source>
</evidence>
<accession>A0A8H5M1V9</accession>
<feature type="compositionally biased region" description="Polar residues" evidence="8">
    <location>
        <begin position="463"/>
        <end position="481"/>
    </location>
</feature>
<keyword evidence="4 6" id="KW-0677">Repeat</keyword>
<evidence type="ECO:0000256" key="1">
    <source>
        <dbReference type="ARBA" id="ARBA00004123"/>
    </source>
</evidence>
<keyword evidence="2 6" id="KW-0853">WD repeat</keyword>
<evidence type="ECO:0000256" key="8">
    <source>
        <dbReference type="SAM" id="MobiDB-lite"/>
    </source>
</evidence>
<proteinExistence type="inferred from homology"/>
<dbReference type="InterPro" id="IPR036322">
    <property type="entry name" value="WD40_repeat_dom_sf"/>
</dbReference>
<dbReference type="OrthoDB" id="339900at2759"/>
<sequence>MSHFPYSQLEFHSGIPILAVAGPHVQLLDPSSGSIVSSTLNSSPNIQQSLKKSGSIRCATLDNSNTHLATLTDDKLLRVWKLDALELLHERELPKRPTSVAFTVDGQTIVVSDKFGDVFSYPLHPPPPSEMIAPLKSEPMAEQPEETAVASTEDNHESSSSGKKRKSKKQQRHENPPVPRNSLASHEAASNGTLILGHTSLLTSFLLTPDSKYIITADRDEHIRVSWYPQGYCIESFCLGHTQFVSAIHLPPAHPDILISGGGDSELKIWDWFSGKHKFDIPILDAVTPFIKIKSKPFKLGQAEENSNQADANQEDNEDLEHSPLDTQDQVVLAVQKISTLAETILFSVTSGTALFTVSLPNTSSQQSPLIHALDFGQPVLDFTVDTDHQIWVTVDINWSENEENVDGCKAVRLAELSSNGQLSDISQTSSTPVLDALNERCLVEASANDLVSLDMYSSLTSLPKNTNEFDVNNEDSTNATPRPGTGIPKNIKTNTRKQQAQGSGGGKKEQGKMKTQKAIAEKRKKLEEKAESQNVNLESESRAGVEIEEDIPEWKRLKTESEGLGFRLSP</sequence>
<dbReference type="Gene3D" id="2.130.10.10">
    <property type="entry name" value="YVTN repeat-like/Quinoprotein amine dehydrogenase"/>
    <property type="match status" value="2"/>
</dbReference>
<dbReference type="AlphaFoldDB" id="A0A8H5M1V9"/>
<keyword evidence="10" id="KW-1185">Reference proteome</keyword>
<organism evidence="9 10">
    <name type="scientific">Collybiopsis confluens</name>
    <dbReference type="NCBI Taxonomy" id="2823264"/>
    <lineage>
        <taxon>Eukaryota</taxon>
        <taxon>Fungi</taxon>
        <taxon>Dikarya</taxon>
        <taxon>Basidiomycota</taxon>
        <taxon>Agaricomycotina</taxon>
        <taxon>Agaricomycetes</taxon>
        <taxon>Agaricomycetidae</taxon>
        <taxon>Agaricales</taxon>
        <taxon>Marasmiineae</taxon>
        <taxon>Omphalotaceae</taxon>
        <taxon>Collybiopsis</taxon>
    </lineage>
</organism>
<dbReference type="Pfam" id="PF00400">
    <property type="entry name" value="WD40"/>
    <property type="match status" value="2"/>
</dbReference>
<dbReference type="GO" id="GO:0106004">
    <property type="term" value="P:tRNA (guanine-N7)-methylation"/>
    <property type="evidence" value="ECO:0007669"/>
    <property type="project" value="UniProtKB-UniRule"/>
</dbReference>
<dbReference type="PANTHER" id="PTHR16288:SF0">
    <property type="entry name" value="TRNA (GUANINE-N(7)-)-METHYLTRANSFERASE NON-CATALYTIC SUBUNIT WDR4"/>
    <property type="match status" value="1"/>
</dbReference>
<dbReference type="Proteomes" id="UP000518752">
    <property type="component" value="Unassembled WGS sequence"/>
</dbReference>
<evidence type="ECO:0000256" key="5">
    <source>
        <dbReference type="ARBA" id="ARBA00023242"/>
    </source>
</evidence>
<evidence type="ECO:0000256" key="3">
    <source>
        <dbReference type="ARBA" id="ARBA00022694"/>
    </source>
</evidence>
<evidence type="ECO:0000256" key="6">
    <source>
        <dbReference type="HAMAP-Rule" id="MF_03056"/>
    </source>
</evidence>
<name>A0A8H5M1V9_9AGAR</name>
<dbReference type="InterPro" id="IPR015943">
    <property type="entry name" value="WD40/YVTN_repeat-like_dom_sf"/>
</dbReference>
<reference evidence="9 10" key="1">
    <citation type="journal article" date="2020" name="ISME J.">
        <title>Uncovering the hidden diversity of litter-decomposition mechanisms in mushroom-forming fungi.</title>
        <authorList>
            <person name="Floudas D."/>
            <person name="Bentzer J."/>
            <person name="Ahren D."/>
            <person name="Johansson T."/>
            <person name="Persson P."/>
            <person name="Tunlid A."/>
        </authorList>
    </citation>
    <scope>NUCLEOTIDE SEQUENCE [LARGE SCALE GENOMIC DNA]</scope>
    <source>
        <strain evidence="9 10">CBS 406.79</strain>
    </source>
</reference>
<feature type="region of interest" description="Disordered" evidence="8">
    <location>
        <begin position="302"/>
        <end position="322"/>
    </location>
</feature>
<keyword evidence="5 6" id="KW-0539">Nucleus</keyword>
<dbReference type="GO" id="GO:0005829">
    <property type="term" value="C:cytosol"/>
    <property type="evidence" value="ECO:0007669"/>
    <property type="project" value="TreeGrafter"/>
</dbReference>
<feature type="region of interest" description="Disordered" evidence="8">
    <location>
        <begin position="129"/>
        <end position="184"/>
    </location>
</feature>
<comment type="function">
    <text evidence="6">Required for the formation of N(7)-methylguanine at position 46 (m7G46) in tRNA. In the complex, it is required to stabilize and induce conformational changes of the catalytic subunit.</text>
</comment>
<feature type="region of interest" description="Disordered" evidence="8">
    <location>
        <begin position="463"/>
        <end position="546"/>
    </location>
</feature>
<dbReference type="PROSITE" id="PS50294">
    <property type="entry name" value="WD_REPEATS_REGION"/>
    <property type="match status" value="1"/>
</dbReference>
<evidence type="ECO:0008006" key="11">
    <source>
        <dbReference type="Google" id="ProtNLM"/>
    </source>
</evidence>
<dbReference type="GO" id="GO:0043527">
    <property type="term" value="C:tRNA methyltransferase complex"/>
    <property type="evidence" value="ECO:0007669"/>
    <property type="project" value="TreeGrafter"/>
</dbReference>
<comment type="pathway">
    <text evidence="6">tRNA modification; N(7)-methylguanine-tRNA biosynthesis.</text>
</comment>
<dbReference type="GO" id="GO:0005634">
    <property type="term" value="C:nucleus"/>
    <property type="evidence" value="ECO:0007669"/>
    <property type="project" value="UniProtKB-SubCell"/>
</dbReference>
<dbReference type="InterPro" id="IPR028884">
    <property type="entry name" value="Trm82"/>
</dbReference>
<evidence type="ECO:0000256" key="2">
    <source>
        <dbReference type="ARBA" id="ARBA00022574"/>
    </source>
</evidence>
<dbReference type="HAMAP" id="MF_03056">
    <property type="entry name" value="TRM82"/>
    <property type="match status" value="1"/>
</dbReference>
<keyword evidence="3 6" id="KW-0819">tRNA processing</keyword>
<dbReference type="SMART" id="SM00320">
    <property type="entry name" value="WD40"/>
    <property type="match status" value="3"/>
</dbReference>
<protein>
    <recommendedName>
        <fullName evidence="11">Transfer RNA methyltransferase 82</fullName>
    </recommendedName>
</protein>
<evidence type="ECO:0000256" key="4">
    <source>
        <dbReference type="ARBA" id="ARBA00022737"/>
    </source>
</evidence>
<evidence type="ECO:0000313" key="10">
    <source>
        <dbReference type="Proteomes" id="UP000518752"/>
    </source>
</evidence>
<dbReference type="SUPFAM" id="SSF50978">
    <property type="entry name" value="WD40 repeat-like"/>
    <property type="match status" value="1"/>
</dbReference>
<dbReference type="InterPro" id="IPR001680">
    <property type="entry name" value="WD40_rpt"/>
</dbReference>